<dbReference type="Proteomes" id="UP001230156">
    <property type="component" value="Unassembled WGS sequence"/>
</dbReference>
<organism evidence="1 2">
    <name type="scientific">Dongia sedimenti</name>
    <dbReference type="NCBI Taxonomy" id="3064282"/>
    <lineage>
        <taxon>Bacteria</taxon>
        <taxon>Pseudomonadati</taxon>
        <taxon>Pseudomonadota</taxon>
        <taxon>Alphaproteobacteria</taxon>
        <taxon>Rhodospirillales</taxon>
        <taxon>Dongiaceae</taxon>
        <taxon>Dongia</taxon>
    </lineage>
</organism>
<sequence length="143" mass="16181">MSTTGLAVFDKTLHETNLWLKEVAEELGTDSREDGYAALKATLHALRDRIGPENSVHLGAQLPLLLRGVFYDGWHPAKTPTTERHLGVFLEHLRDRLPPHLADEPELIARAVFSVMWRRIDAGEVTKLIEMLPLELRELWVAA</sequence>
<accession>A0ABU0YU10</accession>
<comment type="caution">
    <text evidence="1">The sequence shown here is derived from an EMBL/GenBank/DDBJ whole genome shotgun (WGS) entry which is preliminary data.</text>
</comment>
<dbReference type="InterPro" id="IPR018727">
    <property type="entry name" value="DUF2267"/>
</dbReference>
<evidence type="ECO:0000313" key="1">
    <source>
        <dbReference type="EMBL" id="MDQ7250481.1"/>
    </source>
</evidence>
<dbReference type="RefSeq" id="WP_379959808.1">
    <property type="nucleotide sequence ID" value="NZ_JAUYVI010000007.1"/>
</dbReference>
<keyword evidence="2" id="KW-1185">Reference proteome</keyword>
<reference evidence="2" key="1">
    <citation type="submission" date="2023-08" db="EMBL/GenBank/DDBJ databases">
        <title>Rhodospirillaceae gen. nov., a novel taxon isolated from the Yangtze River Yuezi River estuary sludge.</title>
        <authorList>
            <person name="Ruan L."/>
        </authorList>
    </citation>
    <scope>NUCLEOTIDE SEQUENCE [LARGE SCALE GENOMIC DNA]</scope>
    <source>
        <strain evidence="2">R-7</strain>
    </source>
</reference>
<gene>
    <name evidence="1" type="ORF">Q8A70_22515</name>
</gene>
<dbReference type="Pfam" id="PF10025">
    <property type="entry name" value="DUF2267"/>
    <property type="match status" value="1"/>
</dbReference>
<name>A0ABU0YU10_9PROT</name>
<dbReference type="EMBL" id="JAUYVI010000007">
    <property type="protein sequence ID" value="MDQ7250481.1"/>
    <property type="molecule type" value="Genomic_DNA"/>
</dbReference>
<proteinExistence type="predicted"/>
<dbReference type="Gene3D" id="1.10.490.110">
    <property type="entry name" value="Uncharacterized conserved protein DUF2267"/>
    <property type="match status" value="1"/>
</dbReference>
<protein>
    <submittedName>
        <fullName evidence="1">DUF2267 domain-containing protein</fullName>
    </submittedName>
</protein>
<dbReference type="InterPro" id="IPR038282">
    <property type="entry name" value="DUF2267_sf"/>
</dbReference>
<evidence type="ECO:0000313" key="2">
    <source>
        <dbReference type="Proteomes" id="UP001230156"/>
    </source>
</evidence>